<proteinExistence type="predicted"/>
<comment type="caution">
    <text evidence="2">The sequence shown here is derived from an EMBL/GenBank/DDBJ whole genome shotgun (WGS) entry which is preliminary data.</text>
</comment>
<gene>
    <name evidence="2" type="ORF">PHYPO_G00110170</name>
</gene>
<dbReference type="Proteomes" id="UP000327468">
    <property type="component" value="Chromosome 2"/>
</dbReference>
<reference evidence="2 3" key="1">
    <citation type="submission" date="2019-06" db="EMBL/GenBank/DDBJ databases">
        <title>A chromosome-scale genome assembly of the striped catfish, Pangasianodon hypophthalmus.</title>
        <authorList>
            <person name="Wen M."/>
            <person name="Zahm M."/>
            <person name="Roques C."/>
            <person name="Cabau C."/>
            <person name="Klopp C."/>
            <person name="Donnadieu C."/>
            <person name="Jouanno E."/>
            <person name="Avarre J.-C."/>
            <person name="Campet M."/>
            <person name="Ha T.T.T."/>
            <person name="Dugue R."/>
            <person name="Lampietro C."/>
            <person name="Louis A."/>
            <person name="Herpin A."/>
            <person name="Echchiki A."/>
            <person name="Berthelot C."/>
            <person name="Parey E."/>
            <person name="Roest-Crollius H."/>
            <person name="Braasch I."/>
            <person name="Postlethwait J."/>
            <person name="Bobe J."/>
            <person name="Montfort J."/>
            <person name="Bouchez O."/>
            <person name="Begum T."/>
            <person name="Schartl M."/>
            <person name="Guiguen Y."/>
        </authorList>
    </citation>
    <scope>NUCLEOTIDE SEQUENCE [LARGE SCALE GENOMIC DNA]</scope>
    <source>
        <strain evidence="2 3">Indonesia</strain>
        <tissue evidence="2">Blood</tissue>
    </source>
</reference>
<accession>A0A5N5PZU5</accession>
<dbReference type="AlphaFoldDB" id="A0A5N5PZU5"/>
<dbReference type="EMBL" id="VFJC01000003">
    <property type="protein sequence ID" value="KAB5584671.1"/>
    <property type="molecule type" value="Genomic_DNA"/>
</dbReference>
<evidence type="ECO:0000313" key="3">
    <source>
        <dbReference type="Proteomes" id="UP000327468"/>
    </source>
</evidence>
<sequence>MPQALSKCRRPSHVLTSAPPAGDRLQDNARRWCNRKRFKWQRKTDKANFVPVQTETARVPREEDWEREIEEFSRRLEEDKEKEMSNKTPYDAEEELKVAPCEMSLYSVPHAPRPHQQHYDPSTHHSPPIKWIHHISCIVTDQFADAEE</sequence>
<organism evidence="2 3">
    <name type="scientific">Pangasianodon hypophthalmus</name>
    <name type="common">Striped catfish</name>
    <name type="synonym">Helicophagus hypophthalmus</name>
    <dbReference type="NCBI Taxonomy" id="310915"/>
    <lineage>
        <taxon>Eukaryota</taxon>
        <taxon>Metazoa</taxon>
        <taxon>Chordata</taxon>
        <taxon>Craniata</taxon>
        <taxon>Vertebrata</taxon>
        <taxon>Euteleostomi</taxon>
        <taxon>Actinopterygii</taxon>
        <taxon>Neopterygii</taxon>
        <taxon>Teleostei</taxon>
        <taxon>Ostariophysi</taxon>
        <taxon>Siluriformes</taxon>
        <taxon>Pangasiidae</taxon>
        <taxon>Pangasianodon</taxon>
    </lineage>
</organism>
<name>A0A5N5PZU5_PANHP</name>
<feature type="region of interest" description="Disordered" evidence="1">
    <location>
        <begin position="1"/>
        <end position="28"/>
    </location>
</feature>
<evidence type="ECO:0000313" key="2">
    <source>
        <dbReference type="EMBL" id="KAB5584671.1"/>
    </source>
</evidence>
<evidence type="ECO:0000256" key="1">
    <source>
        <dbReference type="SAM" id="MobiDB-lite"/>
    </source>
</evidence>
<protein>
    <submittedName>
        <fullName evidence="2">Uncharacterized protein</fullName>
    </submittedName>
</protein>
<keyword evidence="3" id="KW-1185">Reference proteome</keyword>